<comment type="caution">
    <text evidence="2">The sequence shown here is derived from an EMBL/GenBank/DDBJ whole genome shotgun (WGS) entry which is preliminary data.</text>
</comment>
<name>A0ABV5QD71_9ACTN</name>
<feature type="compositionally biased region" description="Basic residues" evidence="1">
    <location>
        <begin position="55"/>
        <end position="70"/>
    </location>
</feature>
<evidence type="ECO:0000256" key="1">
    <source>
        <dbReference type="SAM" id="MobiDB-lite"/>
    </source>
</evidence>
<sequence>MLQDVLADPEWAKLLKPADRRGLTPLFWQHVQPYGEVRLDVAKRLPLGGASTAPLRRRAGCRTRRGRRWRGTREGLGRGPGAPRRCPSRDGSSAPWSPRERGLRSIGTKTGAKP</sequence>
<evidence type="ECO:0000313" key="3">
    <source>
        <dbReference type="Proteomes" id="UP001589646"/>
    </source>
</evidence>
<feature type="region of interest" description="Disordered" evidence="1">
    <location>
        <begin position="55"/>
        <end position="114"/>
    </location>
</feature>
<keyword evidence="3" id="KW-1185">Reference proteome</keyword>
<evidence type="ECO:0000313" key="2">
    <source>
        <dbReference type="EMBL" id="MFB9533445.1"/>
    </source>
</evidence>
<organism evidence="2 3">
    <name type="scientific">Nonomuraea roseola</name>
    <dbReference type="NCBI Taxonomy" id="46179"/>
    <lineage>
        <taxon>Bacteria</taxon>
        <taxon>Bacillati</taxon>
        <taxon>Actinomycetota</taxon>
        <taxon>Actinomycetes</taxon>
        <taxon>Streptosporangiales</taxon>
        <taxon>Streptosporangiaceae</taxon>
        <taxon>Nonomuraea</taxon>
    </lineage>
</organism>
<evidence type="ECO:0008006" key="4">
    <source>
        <dbReference type="Google" id="ProtNLM"/>
    </source>
</evidence>
<protein>
    <recommendedName>
        <fullName evidence="4">Tn3 transposase DDE domain-containing protein</fullName>
    </recommendedName>
</protein>
<dbReference type="RefSeq" id="WP_379479250.1">
    <property type="nucleotide sequence ID" value="NZ_JBHMCE010000018.1"/>
</dbReference>
<reference evidence="2 3" key="1">
    <citation type="submission" date="2024-09" db="EMBL/GenBank/DDBJ databases">
        <authorList>
            <person name="Sun Q."/>
            <person name="Mori K."/>
        </authorList>
    </citation>
    <scope>NUCLEOTIDE SEQUENCE [LARGE SCALE GENOMIC DNA]</scope>
    <source>
        <strain evidence="2 3">JCM 3323</strain>
    </source>
</reference>
<gene>
    <name evidence="2" type="ORF">ACFFRN_43190</name>
</gene>
<accession>A0ABV5QD71</accession>
<dbReference type="Proteomes" id="UP001589646">
    <property type="component" value="Unassembled WGS sequence"/>
</dbReference>
<proteinExistence type="predicted"/>
<dbReference type="EMBL" id="JBHMCE010000018">
    <property type="protein sequence ID" value="MFB9533445.1"/>
    <property type="molecule type" value="Genomic_DNA"/>
</dbReference>